<keyword evidence="23" id="KW-1185">Reference proteome</keyword>
<feature type="binding site" evidence="20">
    <location>
        <position position="228"/>
    </location>
    <ligand>
        <name>Mg(2+)</name>
        <dbReference type="ChEBI" id="CHEBI:18420"/>
    </ligand>
</feature>
<comment type="function">
    <text evidence="19 20">Catalyzes the last two sequential reactions in the de novo biosynthetic pathway for UDP-N-acetylglucosamine (UDP-GlcNAc). The C-terminal domain catalyzes the transfer of acetyl group from acetyl coenzyme A to glucosamine-1-phosphate (GlcN-1-P) to produce N-acetylglucosamine-1-phosphate (GlcNAc-1-P), which is converted into UDP-GlcNAc by the transfer of uridine 5-monophosphate (from uridine 5-triphosphate), a reaction catalyzed by the N-terminal domain.</text>
</comment>
<dbReference type="GO" id="GO:0000902">
    <property type="term" value="P:cell morphogenesis"/>
    <property type="evidence" value="ECO:0007669"/>
    <property type="project" value="UniProtKB-UniRule"/>
</dbReference>
<comment type="pathway">
    <text evidence="3 20">Nucleotide-sugar biosynthesis; UDP-N-acetyl-alpha-D-glucosamine biosynthesis; UDP-N-acetyl-alpha-D-glucosamine from N-acetyl-alpha-D-glucosamine 1-phosphate: step 1/1.</text>
</comment>
<dbReference type="Proteomes" id="UP000247978">
    <property type="component" value="Unassembled WGS sequence"/>
</dbReference>
<feature type="region of interest" description="N-acetyltransferase" evidence="20">
    <location>
        <begin position="252"/>
        <end position="457"/>
    </location>
</feature>
<dbReference type="Pfam" id="PF00132">
    <property type="entry name" value="Hexapep"/>
    <property type="match status" value="2"/>
</dbReference>
<evidence type="ECO:0000313" key="23">
    <source>
        <dbReference type="Proteomes" id="UP000247978"/>
    </source>
</evidence>
<keyword evidence="8 20" id="KW-0548">Nucleotidyltransferase</keyword>
<dbReference type="GO" id="GO:0008360">
    <property type="term" value="P:regulation of cell shape"/>
    <property type="evidence" value="ECO:0007669"/>
    <property type="project" value="UniProtKB-KW"/>
</dbReference>
<dbReference type="EC" id="2.3.1.157" evidence="20"/>
<evidence type="ECO:0000256" key="15">
    <source>
        <dbReference type="ARBA" id="ARBA00023315"/>
    </source>
</evidence>
<feature type="binding site" evidence="20">
    <location>
        <position position="140"/>
    </location>
    <ligand>
        <name>UDP-N-acetyl-alpha-D-glucosamine</name>
        <dbReference type="ChEBI" id="CHEBI:57705"/>
    </ligand>
</feature>
<dbReference type="PANTHER" id="PTHR43584">
    <property type="entry name" value="NUCLEOTIDYL TRANSFERASE"/>
    <property type="match status" value="1"/>
</dbReference>
<feature type="binding site" evidence="20">
    <location>
        <position position="366"/>
    </location>
    <ligand>
        <name>UDP-N-acetyl-alpha-D-glucosamine</name>
        <dbReference type="ChEBI" id="CHEBI:57705"/>
    </ligand>
</feature>
<dbReference type="PANTHER" id="PTHR43584:SF3">
    <property type="entry name" value="BIFUNCTIONAL PROTEIN GLMU"/>
    <property type="match status" value="1"/>
</dbReference>
<keyword evidence="12 20" id="KW-0133">Cell shape</keyword>
<gene>
    <name evidence="20" type="primary">glmU</name>
    <name evidence="22" type="ORF">DFR56_12141</name>
</gene>
<dbReference type="GO" id="GO:0005737">
    <property type="term" value="C:cytoplasm"/>
    <property type="evidence" value="ECO:0007669"/>
    <property type="project" value="UniProtKB-SubCell"/>
</dbReference>
<feature type="binding site" evidence="20">
    <location>
        <begin position="9"/>
        <end position="12"/>
    </location>
    <ligand>
        <name>UDP-N-acetyl-alpha-D-glucosamine</name>
        <dbReference type="ChEBI" id="CHEBI:57705"/>
    </ligand>
</feature>
<dbReference type="InterPro" id="IPR001451">
    <property type="entry name" value="Hexapep"/>
</dbReference>
<comment type="pathway">
    <text evidence="2 20">Nucleotide-sugar biosynthesis; UDP-N-acetyl-alpha-D-glucosamine biosynthesis; N-acetyl-alpha-D-glucosamine 1-phosphate from alpha-D-glucosamine 6-phosphate (route II): step 2/2.</text>
</comment>
<evidence type="ECO:0000256" key="19">
    <source>
        <dbReference type="ARBA" id="ARBA00049628"/>
    </source>
</evidence>
<feature type="binding site" evidence="20">
    <location>
        <position position="155"/>
    </location>
    <ligand>
        <name>UDP-N-acetyl-alpha-D-glucosamine</name>
        <dbReference type="ChEBI" id="CHEBI:57705"/>
    </ligand>
</feature>
<dbReference type="GO" id="GO:0009245">
    <property type="term" value="P:lipid A biosynthetic process"/>
    <property type="evidence" value="ECO:0007669"/>
    <property type="project" value="UniProtKB-UniRule"/>
</dbReference>
<dbReference type="NCBIfam" id="TIGR01173">
    <property type="entry name" value="glmU"/>
    <property type="match status" value="1"/>
</dbReference>
<feature type="domain" description="Nucleotidyl transferase" evidence="21">
    <location>
        <begin position="6"/>
        <end position="218"/>
    </location>
</feature>
<evidence type="ECO:0000313" key="22">
    <source>
        <dbReference type="EMBL" id="PXW81547.1"/>
    </source>
</evidence>
<feature type="region of interest" description="Linker" evidence="20">
    <location>
        <begin position="231"/>
        <end position="251"/>
    </location>
</feature>
<dbReference type="CDD" id="cd03353">
    <property type="entry name" value="LbH_GlmU_C"/>
    <property type="match status" value="1"/>
</dbReference>
<evidence type="ECO:0000256" key="5">
    <source>
        <dbReference type="ARBA" id="ARBA00007947"/>
    </source>
</evidence>
<dbReference type="SUPFAM" id="SSF53448">
    <property type="entry name" value="Nucleotide-diphospho-sugar transferases"/>
    <property type="match status" value="1"/>
</dbReference>
<dbReference type="GO" id="GO:0016020">
    <property type="term" value="C:membrane"/>
    <property type="evidence" value="ECO:0007669"/>
    <property type="project" value="GOC"/>
</dbReference>
<name>A0A2V3VIL6_9BACI</name>
<evidence type="ECO:0000256" key="20">
    <source>
        <dbReference type="HAMAP-Rule" id="MF_01631"/>
    </source>
</evidence>
<evidence type="ECO:0000256" key="13">
    <source>
        <dbReference type="ARBA" id="ARBA00022984"/>
    </source>
</evidence>
<comment type="similarity">
    <text evidence="4 20">In the C-terminal section; belongs to the transferase hexapeptide repeat family.</text>
</comment>
<evidence type="ECO:0000256" key="11">
    <source>
        <dbReference type="ARBA" id="ARBA00022842"/>
    </source>
</evidence>
<dbReference type="InterPro" id="IPR005882">
    <property type="entry name" value="Bifunctional_GlmU"/>
</dbReference>
<comment type="subunit">
    <text evidence="20">Homotrimer.</text>
</comment>
<feature type="binding site" evidence="20">
    <location>
        <position position="423"/>
    </location>
    <ligand>
        <name>acetyl-CoA</name>
        <dbReference type="ChEBI" id="CHEBI:57288"/>
    </ligand>
</feature>
<feature type="binding site" evidence="20">
    <location>
        <position position="440"/>
    </location>
    <ligand>
        <name>acetyl-CoA</name>
        <dbReference type="ChEBI" id="CHEBI:57288"/>
    </ligand>
</feature>
<feature type="binding site" evidence="20">
    <location>
        <begin position="78"/>
        <end position="79"/>
    </location>
    <ligand>
        <name>UDP-N-acetyl-alpha-D-glucosamine</name>
        <dbReference type="ChEBI" id="CHEBI:57705"/>
    </ligand>
</feature>
<evidence type="ECO:0000256" key="10">
    <source>
        <dbReference type="ARBA" id="ARBA00022737"/>
    </source>
</evidence>
<dbReference type="EMBL" id="QJJQ01000021">
    <property type="protein sequence ID" value="PXW81547.1"/>
    <property type="molecule type" value="Genomic_DNA"/>
</dbReference>
<evidence type="ECO:0000256" key="14">
    <source>
        <dbReference type="ARBA" id="ARBA00023268"/>
    </source>
</evidence>
<dbReference type="SUPFAM" id="SSF51161">
    <property type="entry name" value="Trimeric LpxA-like enzymes"/>
    <property type="match status" value="1"/>
</dbReference>
<evidence type="ECO:0000256" key="2">
    <source>
        <dbReference type="ARBA" id="ARBA00005166"/>
    </source>
</evidence>
<dbReference type="UniPathway" id="UPA00113">
    <property type="reaction ID" value="UER00532"/>
</dbReference>
<keyword evidence="13 20" id="KW-0573">Peptidoglycan synthesis</keyword>
<evidence type="ECO:0000256" key="1">
    <source>
        <dbReference type="ARBA" id="ARBA00004496"/>
    </source>
</evidence>
<organism evidence="22 23">
    <name type="scientific">Pseudogracilibacillus auburnensis</name>
    <dbReference type="NCBI Taxonomy" id="1494959"/>
    <lineage>
        <taxon>Bacteria</taxon>
        <taxon>Bacillati</taxon>
        <taxon>Bacillota</taxon>
        <taxon>Bacilli</taxon>
        <taxon>Bacillales</taxon>
        <taxon>Bacillaceae</taxon>
        <taxon>Pseudogracilibacillus</taxon>
    </lineage>
</organism>
<evidence type="ECO:0000256" key="16">
    <source>
        <dbReference type="ARBA" id="ARBA00023316"/>
    </source>
</evidence>
<feature type="binding site" evidence="20">
    <location>
        <position position="377"/>
    </location>
    <ligand>
        <name>UDP-N-acetyl-alpha-D-glucosamine</name>
        <dbReference type="ChEBI" id="CHEBI:57705"/>
    </ligand>
</feature>
<reference evidence="22 23" key="1">
    <citation type="submission" date="2018-05" db="EMBL/GenBank/DDBJ databases">
        <title>Genomic Encyclopedia of Type Strains, Phase IV (KMG-IV): sequencing the most valuable type-strain genomes for metagenomic binning, comparative biology and taxonomic classification.</title>
        <authorList>
            <person name="Goeker M."/>
        </authorList>
    </citation>
    <scope>NUCLEOTIDE SEQUENCE [LARGE SCALE GENOMIC DNA]</scope>
    <source>
        <strain evidence="22 23">DSM 28556</strain>
    </source>
</reference>
<dbReference type="InterPro" id="IPR029044">
    <property type="entry name" value="Nucleotide-diphossugar_trans"/>
</dbReference>
<feature type="region of interest" description="Pyrophosphorylase" evidence="20">
    <location>
        <begin position="1"/>
        <end position="230"/>
    </location>
</feature>
<dbReference type="GO" id="GO:0000287">
    <property type="term" value="F:magnesium ion binding"/>
    <property type="evidence" value="ECO:0007669"/>
    <property type="project" value="UniProtKB-UniRule"/>
</dbReference>
<dbReference type="UniPathway" id="UPA00973"/>
<feature type="binding site" evidence="20">
    <location>
        <begin position="386"/>
        <end position="387"/>
    </location>
    <ligand>
        <name>acetyl-CoA</name>
        <dbReference type="ChEBI" id="CHEBI:57288"/>
    </ligand>
</feature>
<feature type="binding site" evidence="20">
    <location>
        <position position="23"/>
    </location>
    <ligand>
        <name>UDP-N-acetyl-alpha-D-glucosamine</name>
        <dbReference type="ChEBI" id="CHEBI:57705"/>
    </ligand>
</feature>
<evidence type="ECO:0000256" key="12">
    <source>
        <dbReference type="ARBA" id="ARBA00022960"/>
    </source>
</evidence>
<keyword evidence="16 20" id="KW-0961">Cell wall biogenesis/degradation</keyword>
<dbReference type="GO" id="GO:0071555">
    <property type="term" value="P:cell wall organization"/>
    <property type="evidence" value="ECO:0007669"/>
    <property type="project" value="UniProtKB-KW"/>
</dbReference>
<evidence type="ECO:0000256" key="8">
    <source>
        <dbReference type="ARBA" id="ARBA00022695"/>
    </source>
</evidence>
<dbReference type="NCBIfam" id="NF010934">
    <property type="entry name" value="PRK14354.1"/>
    <property type="match status" value="1"/>
</dbReference>
<comment type="cofactor">
    <cofactor evidence="20">
        <name>Mg(2+)</name>
        <dbReference type="ChEBI" id="CHEBI:18420"/>
    </cofactor>
    <text evidence="20">Binds 1 Mg(2+) ion per subunit.</text>
</comment>
<dbReference type="OrthoDB" id="9775031at2"/>
<proteinExistence type="inferred from homology"/>
<evidence type="ECO:0000256" key="3">
    <source>
        <dbReference type="ARBA" id="ARBA00005208"/>
    </source>
</evidence>
<dbReference type="InterPro" id="IPR050065">
    <property type="entry name" value="GlmU-like"/>
</dbReference>
<evidence type="ECO:0000256" key="18">
    <source>
        <dbReference type="ARBA" id="ARBA00048493"/>
    </source>
</evidence>
<keyword evidence="11 20" id="KW-0460">Magnesium</keyword>
<evidence type="ECO:0000256" key="7">
    <source>
        <dbReference type="ARBA" id="ARBA00022679"/>
    </source>
</evidence>
<evidence type="ECO:0000259" key="21">
    <source>
        <dbReference type="Pfam" id="PF00483"/>
    </source>
</evidence>
<feature type="binding site" evidence="20">
    <location>
        <position position="73"/>
    </location>
    <ligand>
        <name>UDP-N-acetyl-alpha-D-glucosamine</name>
        <dbReference type="ChEBI" id="CHEBI:57705"/>
    </ligand>
</feature>
<comment type="catalytic activity">
    <reaction evidence="18 20">
        <text>N-acetyl-alpha-D-glucosamine 1-phosphate + UTP + H(+) = UDP-N-acetyl-alpha-D-glucosamine + diphosphate</text>
        <dbReference type="Rhea" id="RHEA:13509"/>
        <dbReference type="ChEBI" id="CHEBI:15378"/>
        <dbReference type="ChEBI" id="CHEBI:33019"/>
        <dbReference type="ChEBI" id="CHEBI:46398"/>
        <dbReference type="ChEBI" id="CHEBI:57705"/>
        <dbReference type="ChEBI" id="CHEBI:57776"/>
        <dbReference type="EC" id="2.7.7.23"/>
    </reaction>
</comment>
<protein>
    <recommendedName>
        <fullName evidence="20">Bifunctional protein GlmU</fullName>
    </recommendedName>
    <domain>
        <recommendedName>
            <fullName evidence="20">UDP-N-acetylglucosamine pyrophosphorylase</fullName>
            <ecNumber evidence="20">2.7.7.23</ecNumber>
        </recommendedName>
        <alternativeName>
            <fullName evidence="20">N-acetylglucosamine-1-phosphate uridyltransferase</fullName>
        </alternativeName>
    </domain>
    <domain>
        <recommendedName>
            <fullName evidence="20">Glucosamine-1-phosphate N-acetyltransferase</fullName>
            <ecNumber evidence="20">2.3.1.157</ecNumber>
        </recommendedName>
    </domain>
</protein>
<keyword evidence="14 20" id="KW-0511">Multifunctional enzyme</keyword>
<dbReference type="HAMAP" id="MF_01631">
    <property type="entry name" value="GlmU"/>
    <property type="match status" value="1"/>
</dbReference>
<comment type="similarity">
    <text evidence="5 20">In the N-terminal section; belongs to the N-acetylglucosamine-1-phosphate uridyltransferase family.</text>
</comment>
<dbReference type="GO" id="GO:0009252">
    <property type="term" value="P:peptidoglycan biosynthetic process"/>
    <property type="evidence" value="ECO:0007669"/>
    <property type="project" value="UniProtKB-UniRule"/>
</dbReference>
<dbReference type="InterPro" id="IPR038009">
    <property type="entry name" value="GlmU_C_LbH"/>
</dbReference>
<comment type="pathway">
    <text evidence="20">Bacterial outer membrane biogenesis; LPS lipid A biosynthesis.</text>
</comment>
<comment type="catalytic activity">
    <reaction evidence="17 20">
        <text>alpha-D-glucosamine 1-phosphate + acetyl-CoA = N-acetyl-alpha-D-glucosamine 1-phosphate + CoA + H(+)</text>
        <dbReference type="Rhea" id="RHEA:13725"/>
        <dbReference type="ChEBI" id="CHEBI:15378"/>
        <dbReference type="ChEBI" id="CHEBI:57287"/>
        <dbReference type="ChEBI" id="CHEBI:57288"/>
        <dbReference type="ChEBI" id="CHEBI:57776"/>
        <dbReference type="ChEBI" id="CHEBI:58516"/>
        <dbReference type="EC" id="2.3.1.157"/>
    </reaction>
</comment>
<feature type="active site" description="Proton acceptor" evidence="20">
    <location>
        <position position="363"/>
    </location>
</feature>
<comment type="caution">
    <text evidence="20">Lacks conserved residue(s) required for the propagation of feature annotation.</text>
</comment>
<keyword evidence="9 20" id="KW-0479">Metal-binding</keyword>
<feature type="binding site" evidence="20">
    <location>
        <position position="333"/>
    </location>
    <ligand>
        <name>UDP-N-acetyl-alpha-D-glucosamine</name>
        <dbReference type="ChEBI" id="CHEBI:57705"/>
    </ligand>
</feature>
<dbReference type="GO" id="GO:0019134">
    <property type="term" value="F:glucosamine-1-phosphate N-acetyltransferase activity"/>
    <property type="evidence" value="ECO:0007669"/>
    <property type="project" value="UniProtKB-UniRule"/>
</dbReference>
<dbReference type="InterPro" id="IPR011004">
    <property type="entry name" value="Trimer_LpxA-like_sf"/>
</dbReference>
<feature type="binding site" evidence="20">
    <location>
        <position position="103"/>
    </location>
    <ligand>
        <name>Mg(2+)</name>
        <dbReference type="ChEBI" id="CHEBI:18420"/>
    </ligand>
</feature>
<evidence type="ECO:0000256" key="6">
    <source>
        <dbReference type="ARBA" id="ARBA00022490"/>
    </source>
</evidence>
<dbReference type="GO" id="GO:0006048">
    <property type="term" value="P:UDP-N-acetylglucosamine biosynthetic process"/>
    <property type="evidence" value="ECO:0007669"/>
    <property type="project" value="UniProtKB-UniPathway"/>
</dbReference>
<evidence type="ECO:0000256" key="9">
    <source>
        <dbReference type="ARBA" id="ARBA00022723"/>
    </source>
</evidence>
<feature type="binding site" evidence="20">
    <location>
        <position position="351"/>
    </location>
    <ligand>
        <name>UDP-N-acetyl-alpha-D-glucosamine</name>
        <dbReference type="ChEBI" id="CHEBI:57705"/>
    </ligand>
</feature>
<dbReference type="Pfam" id="PF00483">
    <property type="entry name" value="NTP_transferase"/>
    <property type="match status" value="1"/>
</dbReference>
<dbReference type="InterPro" id="IPR005835">
    <property type="entry name" value="NTP_transferase_dom"/>
</dbReference>
<evidence type="ECO:0000256" key="17">
    <source>
        <dbReference type="ARBA" id="ARBA00048247"/>
    </source>
</evidence>
<sequence>MKSRYAIILAAGQGTRMKSKLSKVLHPILGRPMIRYVMEALKPTSIEKLVTIVGHGAEDVKTNIGKDSDFVIQKEQLGTAHAVLQADEMLNDKSGTTIVVCGDTPLITTDTFQALFEYHEKSYSKATVLTAKMPDPTGYGRIIRNETGDVERIVEQKDADDKEKLVNEINTGTYCFDNEALFAALKRVKNDNVQQEYYLTDVIEILKQDGDKVSGFITDNQEETIGINDRLALSHAENMMKRRVNEYHLKNGVTITDPNNTYIGPQVTIEQDVTIYPGTILAGETHIEENAIIGPHSDIENSTIGKGTVVRQSVIRDSKIGNMVNIGPFAHIRPDSSIGDEVRVGNFVEIKKSVIDQHSKVPHLSYIGDAQLGKNINIGCGTITVNYDGKNKHTTTIEDDTFIGCNSNLIAPVTIKQGAYIAAGSTITDDVPEESLAIARARQTTKEGYAKKLKSKK</sequence>
<dbReference type="AlphaFoldDB" id="A0A2V3VIL6"/>
<accession>A0A2V3VIL6</accession>
<dbReference type="CDD" id="cd02540">
    <property type="entry name" value="GT2_GlmU_N_bac"/>
    <property type="match status" value="1"/>
</dbReference>
<comment type="subcellular location">
    <subcellularLocation>
        <location evidence="1 20">Cytoplasm</location>
    </subcellularLocation>
</comment>
<feature type="binding site" evidence="20">
    <location>
        <position position="228"/>
    </location>
    <ligand>
        <name>UDP-N-acetyl-alpha-D-glucosamine</name>
        <dbReference type="ChEBI" id="CHEBI:57705"/>
    </ligand>
</feature>
<dbReference type="EC" id="2.7.7.23" evidence="20"/>
<dbReference type="Gene3D" id="3.90.550.10">
    <property type="entry name" value="Spore Coat Polysaccharide Biosynthesis Protein SpsA, Chain A"/>
    <property type="match status" value="1"/>
</dbReference>
<keyword evidence="10 20" id="KW-0677">Repeat</keyword>
<evidence type="ECO:0000256" key="4">
    <source>
        <dbReference type="ARBA" id="ARBA00007707"/>
    </source>
</evidence>
<keyword evidence="15 20" id="KW-0012">Acyltransferase</keyword>
<keyword evidence="6 20" id="KW-0963">Cytoplasm</keyword>
<dbReference type="Gene3D" id="2.160.10.10">
    <property type="entry name" value="Hexapeptide repeat proteins"/>
    <property type="match status" value="1"/>
</dbReference>
<comment type="caution">
    <text evidence="22">The sequence shown here is derived from an EMBL/GenBank/DDBJ whole genome shotgun (WGS) entry which is preliminary data.</text>
</comment>
<keyword evidence="7 20" id="KW-0808">Transferase</keyword>
<dbReference type="GO" id="GO:0003977">
    <property type="term" value="F:UDP-N-acetylglucosamine diphosphorylase activity"/>
    <property type="evidence" value="ECO:0007669"/>
    <property type="project" value="UniProtKB-UniRule"/>
</dbReference>
<dbReference type="RefSeq" id="WP_110397313.1">
    <property type="nucleotide sequence ID" value="NZ_JBHUHB010000001.1"/>
</dbReference>
<feature type="binding site" evidence="20">
    <location>
        <position position="170"/>
    </location>
    <ligand>
        <name>UDP-N-acetyl-alpha-D-glucosamine</name>
        <dbReference type="ChEBI" id="CHEBI:57705"/>
    </ligand>
</feature>